<reference evidence="4 5" key="2">
    <citation type="submission" date="2015-03" db="EMBL/GenBank/DDBJ databases">
        <authorList>
            <consortium name="Pathogen Informatics"/>
        </authorList>
    </citation>
    <scope>NUCLEOTIDE SEQUENCE [LARGE SCALE GENOMIC DNA]</scope>
    <source>
        <strain evidence="1 6">H09601792</strain>
        <strain evidence="4">K00500041</strain>
        <strain evidence="2 5">M09401471</strain>
    </source>
</reference>
<evidence type="ECO:0000313" key="5">
    <source>
        <dbReference type="Proteomes" id="UP000044938"/>
    </source>
</evidence>
<dbReference type="EMBL" id="CSAE01001332">
    <property type="protein sequence ID" value="COX51934.1"/>
    <property type="molecule type" value="Genomic_DNA"/>
</dbReference>
<dbReference type="Proteomes" id="UP000044938">
    <property type="component" value="Unassembled WGS sequence"/>
</dbReference>
<sequence>MCLGVKVVYRRMLPLKFGANLVILSITFCPISTFARPYPPYFEPPSIGNHIANADAACLPAGARLGSCSDGICNTTVGSAGTIPRRQSSHCC</sequence>
<organism evidence="3 4">
    <name type="scientific">Mycobacterium tuberculosis</name>
    <dbReference type="NCBI Taxonomy" id="1773"/>
    <lineage>
        <taxon>Bacteria</taxon>
        <taxon>Bacillati</taxon>
        <taxon>Actinomycetota</taxon>
        <taxon>Actinomycetes</taxon>
        <taxon>Mycobacteriales</taxon>
        <taxon>Mycobacteriaceae</taxon>
        <taxon>Mycobacterium</taxon>
        <taxon>Mycobacterium tuberculosis complex</taxon>
    </lineage>
</organism>
<dbReference type="AlphaFoldDB" id="A0A0U0TFG7"/>
<dbReference type="Proteomes" id="UP000038802">
    <property type="component" value="Unassembled WGS sequence"/>
</dbReference>
<evidence type="ECO:0000313" key="2">
    <source>
        <dbReference type="EMBL" id="COW11069.1"/>
    </source>
</evidence>
<accession>A0A0U0TFG7</accession>
<reference evidence="3" key="1">
    <citation type="submission" date="2015-03" db="EMBL/GenBank/DDBJ databases">
        <authorList>
            <person name="Murphy D."/>
        </authorList>
    </citation>
    <scope>NUCLEOTIDE SEQUENCE [LARGE SCALE GENOMIC DNA]</scope>
    <source>
        <strain evidence="3">K00500041</strain>
    </source>
</reference>
<evidence type="ECO:0000313" key="3">
    <source>
        <dbReference type="EMBL" id="COX51934.1"/>
    </source>
</evidence>
<dbReference type="Proteomes" id="UP000046947">
    <property type="component" value="Unassembled WGS sequence"/>
</dbReference>
<proteinExistence type="predicted"/>
<gene>
    <name evidence="1" type="ORF">ERS007688_01160</name>
    <name evidence="3" type="ORF">ERS007703_05310</name>
    <name evidence="2" type="ORF">ERS007720_01723</name>
</gene>
<evidence type="ECO:0000313" key="4">
    <source>
        <dbReference type="Proteomes" id="UP000038802"/>
    </source>
</evidence>
<evidence type="ECO:0000313" key="1">
    <source>
        <dbReference type="EMBL" id="CFE48664.1"/>
    </source>
</evidence>
<protein>
    <submittedName>
        <fullName evidence="3">Uncharacterized protein</fullName>
    </submittedName>
</protein>
<name>A0A0U0TFG7_MYCTX</name>
<dbReference type="EMBL" id="CSAJ01000183">
    <property type="protein sequence ID" value="COW11069.1"/>
    <property type="molecule type" value="Genomic_DNA"/>
</dbReference>
<evidence type="ECO:0000313" key="6">
    <source>
        <dbReference type="Proteomes" id="UP000046947"/>
    </source>
</evidence>
<dbReference type="EMBL" id="CFOH01000138">
    <property type="protein sequence ID" value="CFE48664.1"/>
    <property type="molecule type" value="Genomic_DNA"/>
</dbReference>